<dbReference type="PANTHER" id="PTHR31343:SF42">
    <property type="entry name" value="T15D22.8"/>
    <property type="match status" value="1"/>
</dbReference>
<organism evidence="2 3">
    <name type="scientific">Artemisia annua</name>
    <name type="common">Sweet wormwood</name>
    <dbReference type="NCBI Taxonomy" id="35608"/>
    <lineage>
        <taxon>Eukaryota</taxon>
        <taxon>Viridiplantae</taxon>
        <taxon>Streptophyta</taxon>
        <taxon>Embryophyta</taxon>
        <taxon>Tracheophyta</taxon>
        <taxon>Spermatophyta</taxon>
        <taxon>Magnoliopsida</taxon>
        <taxon>eudicotyledons</taxon>
        <taxon>Gunneridae</taxon>
        <taxon>Pentapetalae</taxon>
        <taxon>asterids</taxon>
        <taxon>campanulids</taxon>
        <taxon>Asterales</taxon>
        <taxon>Asteraceae</taxon>
        <taxon>Asteroideae</taxon>
        <taxon>Anthemideae</taxon>
        <taxon>Artemisiinae</taxon>
        <taxon>Artemisia</taxon>
    </lineage>
</organism>
<dbReference type="Proteomes" id="UP000245207">
    <property type="component" value="Unassembled WGS sequence"/>
</dbReference>
<comment type="caution">
    <text evidence="2">The sequence shown here is derived from an EMBL/GenBank/DDBJ whole genome shotgun (WGS) entry which is preliminary data.</text>
</comment>
<proteinExistence type="predicted"/>
<dbReference type="AlphaFoldDB" id="A0A2U1MWX1"/>
<feature type="region of interest" description="Disordered" evidence="1">
    <location>
        <begin position="1"/>
        <end position="60"/>
    </location>
</feature>
<feature type="region of interest" description="Disordered" evidence="1">
    <location>
        <begin position="158"/>
        <end position="185"/>
    </location>
</feature>
<accession>A0A2U1MWX1</accession>
<protein>
    <recommendedName>
        <fullName evidence="4">DUF789 domain-containing protein</fullName>
    </recommendedName>
</protein>
<evidence type="ECO:0000256" key="1">
    <source>
        <dbReference type="SAM" id="MobiDB-lite"/>
    </source>
</evidence>
<gene>
    <name evidence="2" type="ORF">CTI12_AA166760</name>
</gene>
<dbReference type="OrthoDB" id="784906at2759"/>
<dbReference type="InterPro" id="IPR008507">
    <property type="entry name" value="DUF789"/>
</dbReference>
<evidence type="ECO:0008006" key="4">
    <source>
        <dbReference type="Google" id="ProtNLM"/>
    </source>
</evidence>
<sequence>MLGAGLQFNRSRHNNNNNINSNGDDRFYNPAKARKNRQNKQQQSDVTMASDEPENRNVEEMKVGVTSPVCNLERFLESVTPSVTAQHPSKRTTRGWRTSDVEHQPYFVLGDLWESFKEWSAYGAGVPLVLDGTDGVIQYYVPYLSGIQIYGDPLKSSVKSRQPTEYSDGDSFKDSSSDVSSDYDEHDRCSLHYSREKQDNHHPNGEISRRIDQLSLNDQHHVLQEGFSSDDGDSISTQGCLLFEYLERNQPWGREPLTDKILDLACRFPELKSLRSCDLLPSSWLSVAWYPIYRIPMGPTLKDLDACFLTFHSLHTPVTGIQCEHPPVVSYPNGKDDIPKVSLPVFGLASYKFKSPLWVHNDHTLVSSLLQVADNWLTMLQVNHPDYLFFSRR</sequence>
<name>A0A2U1MWX1_ARTAN</name>
<dbReference type="STRING" id="35608.A0A2U1MWX1"/>
<evidence type="ECO:0000313" key="2">
    <source>
        <dbReference type="EMBL" id="PWA65740.1"/>
    </source>
</evidence>
<reference evidence="2 3" key="1">
    <citation type="journal article" date="2018" name="Mol. Plant">
        <title>The genome of Artemisia annua provides insight into the evolution of Asteraceae family and artemisinin biosynthesis.</title>
        <authorList>
            <person name="Shen Q."/>
            <person name="Zhang L."/>
            <person name="Liao Z."/>
            <person name="Wang S."/>
            <person name="Yan T."/>
            <person name="Shi P."/>
            <person name="Liu M."/>
            <person name="Fu X."/>
            <person name="Pan Q."/>
            <person name="Wang Y."/>
            <person name="Lv Z."/>
            <person name="Lu X."/>
            <person name="Zhang F."/>
            <person name="Jiang W."/>
            <person name="Ma Y."/>
            <person name="Chen M."/>
            <person name="Hao X."/>
            <person name="Li L."/>
            <person name="Tang Y."/>
            <person name="Lv G."/>
            <person name="Zhou Y."/>
            <person name="Sun X."/>
            <person name="Brodelius P.E."/>
            <person name="Rose J.K.C."/>
            <person name="Tang K."/>
        </authorList>
    </citation>
    <scope>NUCLEOTIDE SEQUENCE [LARGE SCALE GENOMIC DNA]</scope>
    <source>
        <strain evidence="3">cv. Huhao1</strain>
        <tissue evidence="2">Leaf</tissue>
    </source>
</reference>
<dbReference type="PANTHER" id="PTHR31343">
    <property type="entry name" value="T15D22.8"/>
    <property type="match status" value="1"/>
</dbReference>
<evidence type="ECO:0000313" key="3">
    <source>
        <dbReference type="Proteomes" id="UP000245207"/>
    </source>
</evidence>
<dbReference type="Pfam" id="PF05623">
    <property type="entry name" value="DUF789"/>
    <property type="match status" value="1"/>
</dbReference>
<dbReference type="EMBL" id="PKPP01004166">
    <property type="protein sequence ID" value="PWA65740.1"/>
    <property type="molecule type" value="Genomic_DNA"/>
</dbReference>
<keyword evidence="3" id="KW-1185">Reference proteome</keyword>